<feature type="region of interest" description="Disordered" evidence="1">
    <location>
        <begin position="31"/>
        <end position="55"/>
    </location>
</feature>
<dbReference type="AlphaFoldDB" id="A0A0N4WT01"/>
<proteinExistence type="predicted"/>
<evidence type="ECO:0000313" key="3">
    <source>
        <dbReference type="Proteomes" id="UP000268014"/>
    </source>
</evidence>
<dbReference type="OrthoDB" id="5870516at2759"/>
<keyword evidence="3" id="KW-1185">Reference proteome</keyword>
<feature type="region of interest" description="Disordered" evidence="1">
    <location>
        <begin position="188"/>
        <end position="216"/>
    </location>
</feature>
<evidence type="ECO:0000256" key="1">
    <source>
        <dbReference type="SAM" id="MobiDB-lite"/>
    </source>
</evidence>
<reference evidence="2 3" key="2">
    <citation type="submission" date="2018-11" db="EMBL/GenBank/DDBJ databases">
        <authorList>
            <consortium name="Pathogen Informatics"/>
        </authorList>
    </citation>
    <scope>NUCLEOTIDE SEQUENCE [LARGE SCALE GENOMIC DNA]</scope>
    <source>
        <strain evidence="2 3">MHpl1</strain>
    </source>
</reference>
<name>A0A0N4WT01_HAEPC</name>
<sequence>MIEGEYAYKSLSSRINRSILSVCPGIVTGDQDEPKKKNLKENKSPKKIDNAMKAEDIGDNTEKPIALDPRVEIYRGRSPRPYVPITLWRTWWKLFYKFLVLREITEEKNQRFISVQEVGKPNYELLVSVTSAGSRVVGCGTQAFARGHGTPSSAEEAILAERFGLMSKLSQWFSWRTAPSGGEEAVVGKGGFDSEGDVGTSVKRVGENATHLREGP</sequence>
<feature type="compositionally biased region" description="Basic and acidic residues" evidence="1">
    <location>
        <begin position="204"/>
        <end position="216"/>
    </location>
</feature>
<evidence type="ECO:0000313" key="2">
    <source>
        <dbReference type="EMBL" id="VDO53669.1"/>
    </source>
</evidence>
<dbReference type="Proteomes" id="UP000268014">
    <property type="component" value="Unassembled WGS sequence"/>
</dbReference>
<organism evidence="4">
    <name type="scientific">Haemonchus placei</name>
    <name type="common">Barber's pole worm</name>
    <dbReference type="NCBI Taxonomy" id="6290"/>
    <lineage>
        <taxon>Eukaryota</taxon>
        <taxon>Metazoa</taxon>
        <taxon>Ecdysozoa</taxon>
        <taxon>Nematoda</taxon>
        <taxon>Chromadorea</taxon>
        <taxon>Rhabditida</taxon>
        <taxon>Rhabditina</taxon>
        <taxon>Rhabditomorpha</taxon>
        <taxon>Strongyloidea</taxon>
        <taxon>Trichostrongylidae</taxon>
        <taxon>Haemonchus</taxon>
    </lineage>
</organism>
<dbReference type="WBParaSite" id="HPLM_0001468901-mRNA-1">
    <property type="protein sequence ID" value="HPLM_0001468901-mRNA-1"/>
    <property type="gene ID" value="HPLM_0001468901"/>
</dbReference>
<protein>
    <submittedName>
        <fullName evidence="4">DRBM domain-containing protein</fullName>
    </submittedName>
</protein>
<dbReference type="EMBL" id="UZAF01018659">
    <property type="protein sequence ID" value="VDO53669.1"/>
    <property type="molecule type" value="Genomic_DNA"/>
</dbReference>
<evidence type="ECO:0000313" key="4">
    <source>
        <dbReference type="WBParaSite" id="HPLM_0001468901-mRNA-1"/>
    </source>
</evidence>
<feature type="compositionally biased region" description="Basic and acidic residues" evidence="1">
    <location>
        <begin position="32"/>
        <end position="55"/>
    </location>
</feature>
<reference evidence="4" key="1">
    <citation type="submission" date="2017-02" db="UniProtKB">
        <authorList>
            <consortium name="WormBaseParasite"/>
        </authorList>
    </citation>
    <scope>IDENTIFICATION</scope>
</reference>
<accession>A0A0N4WT01</accession>
<gene>
    <name evidence="2" type="ORF">HPLM_LOCUS14681</name>
</gene>